<comment type="similarity">
    <text evidence="1">Belongs to the CdaR family.</text>
</comment>
<evidence type="ECO:0000259" key="4">
    <source>
        <dbReference type="Pfam" id="PF17853"/>
    </source>
</evidence>
<dbReference type="PANTHER" id="PTHR33744:SF1">
    <property type="entry name" value="DNA-BINDING TRANSCRIPTIONAL ACTIVATOR ADER"/>
    <property type="match status" value="1"/>
</dbReference>
<organism evidence="5 6">
    <name type="scientific">Gordonia hydrophobica</name>
    <dbReference type="NCBI Taxonomy" id="40516"/>
    <lineage>
        <taxon>Bacteria</taxon>
        <taxon>Bacillati</taxon>
        <taxon>Actinomycetota</taxon>
        <taxon>Actinomycetes</taxon>
        <taxon>Mycobacteriales</taxon>
        <taxon>Gordoniaceae</taxon>
        <taxon>Gordonia</taxon>
    </lineage>
</organism>
<dbReference type="Pfam" id="PF17853">
    <property type="entry name" value="GGDEF_2"/>
    <property type="match status" value="1"/>
</dbReference>
<evidence type="ECO:0000259" key="2">
    <source>
        <dbReference type="Pfam" id="PF13556"/>
    </source>
</evidence>
<gene>
    <name evidence="5" type="ORF">RVF87_14755</name>
</gene>
<evidence type="ECO:0000313" key="6">
    <source>
        <dbReference type="Proteomes" id="UP001479933"/>
    </source>
</evidence>
<feature type="domain" description="CdaR GGDEF-like" evidence="4">
    <location>
        <begin position="197"/>
        <end position="306"/>
    </location>
</feature>
<dbReference type="InterPro" id="IPR051448">
    <property type="entry name" value="CdaR-like_regulators"/>
</dbReference>
<dbReference type="EMBL" id="CP136137">
    <property type="protein sequence ID" value="WYY06321.1"/>
    <property type="molecule type" value="Genomic_DNA"/>
</dbReference>
<evidence type="ECO:0000313" key="5">
    <source>
        <dbReference type="EMBL" id="WYY06321.1"/>
    </source>
</evidence>
<keyword evidence="6" id="KW-1185">Reference proteome</keyword>
<reference evidence="5 6" key="1">
    <citation type="journal article" date="2023" name="Virus Evol.">
        <title>Computational host range prediction-The good, the bad, and the ugly.</title>
        <authorList>
            <person name="Howell A.A."/>
            <person name="Versoza C.J."/>
            <person name="Pfeifer S.P."/>
        </authorList>
    </citation>
    <scope>NUCLEOTIDE SEQUENCE [LARGE SCALE GENOMIC DNA]</scope>
    <source>
        <strain evidence="5 6">1610/1b</strain>
    </source>
</reference>
<dbReference type="InterPro" id="IPR025736">
    <property type="entry name" value="PucR_C-HTH_dom"/>
</dbReference>
<proteinExistence type="inferred from homology"/>
<dbReference type="Pfam" id="PF13556">
    <property type="entry name" value="HTH_30"/>
    <property type="match status" value="1"/>
</dbReference>
<dbReference type="InterPro" id="IPR041522">
    <property type="entry name" value="CdaR_GGDEF"/>
</dbReference>
<dbReference type="RefSeq" id="WP_066162333.1">
    <property type="nucleotide sequence ID" value="NZ_CP136137.1"/>
</dbReference>
<dbReference type="Proteomes" id="UP001479933">
    <property type="component" value="Chromosome"/>
</dbReference>
<name>A0ABZ2TY16_9ACTN</name>
<evidence type="ECO:0000256" key="1">
    <source>
        <dbReference type="ARBA" id="ARBA00006754"/>
    </source>
</evidence>
<dbReference type="Gene3D" id="1.10.10.2840">
    <property type="entry name" value="PucR C-terminal helix-turn-helix domain"/>
    <property type="match status" value="1"/>
</dbReference>
<accession>A0ABZ2TY16</accession>
<sequence>MSGDYAPGMLGSPDPERLSALTAQIGARLKTDTAAISEGMTAAIEQNMAELDIADMHASLHASVVDNVEVIVDLLAERKDATDLPALPDAHRYAVDLAQQRVPEASLRRAYHVGSNHLLAHIFDQVRRLDCEPQEKLQLYHHLAGWTYQYVDEITRSVIATYQEEQRSSRERAARATEAIVTQVLAGDDVPALQFRAATGYELQQPHLACCVWIDTADPAHPPVALSGVIERLRAALAVPGEALVVSTGRHAADVWFGWSTRRTVDVQAVRPLVDAEGSARIAFGTPDPGADGFRTSLARAHQVATIARVGGTDASRVVSYADDGVPVIARLADDLVDTRHWVRQTLRDLALETDDAARQRETVRVFLKSGSNFSRTASELMLHRNTIRYRLTAAEKQLGRHLTDKPLDTQLALEACRMLGSAVLTAEEPRTAWSPLN</sequence>
<feature type="domain" description="RsbT co-antagonist protein RsbRD N-terminal" evidence="3">
    <location>
        <begin position="35"/>
        <end position="176"/>
    </location>
</feature>
<feature type="domain" description="PucR C-terminal helix-turn-helix" evidence="2">
    <location>
        <begin position="361"/>
        <end position="415"/>
    </location>
</feature>
<dbReference type="InterPro" id="IPR025751">
    <property type="entry name" value="RsbRD_N_dom"/>
</dbReference>
<dbReference type="PANTHER" id="PTHR33744">
    <property type="entry name" value="CARBOHYDRATE DIACID REGULATOR"/>
    <property type="match status" value="1"/>
</dbReference>
<protein>
    <submittedName>
        <fullName evidence="5">Helix-turn-helix domain-containing protein</fullName>
    </submittedName>
</protein>
<dbReference type="Pfam" id="PF14361">
    <property type="entry name" value="RsbRD_N"/>
    <property type="match status" value="1"/>
</dbReference>
<evidence type="ECO:0000259" key="3">
    <source>
        <dbReference type="Pfam" id="PF14361"/>
    </source>
</evidence>
<dbReference type="InterPro" id="IPR042070">
    <property type="entry name" value="PucR_C-HTH_sf"/>
</dbReference>